<dbReference type="RefSeq" id="WP_008902439.1">
    <property type="nucleotide sequence ID" value="NZ_GL397071.1"/>
</dbReference>
<evidence type="ECO:0000313" key="2">
    <source>
        <dbReference type="Proteomes" id="UP000003280"/>
    </source>
</evidence>
<proteinExistence type="predicted"/>
<name>E0NNC5_9FIRM</name>
<gene>
    <name evidence="1" type="ORF">HMPREF9225_1664</name>
</gene>
<dbReference type="HOGENOM" id="CLU_3046372_0_0_9"/>
<reference evidence="1 2" key="1">
    <citation type="submission" date="2010-07" db="EMBL/GenBank/DDBJ databases">
        <authorList>
            <person name="Muzny D."/>
            <person name="Qin X."/>
            <person name="Deng J."/>
            <person name="Jiang H."/>
            <person name="Liu Y."/>
            <person name="Qu J."/>
            <person name="Song X.-Z."/>
            <person name="Zhang L."/>
            <person name="Thornton R."/>
            <person name="Coyle M."/>
            <person name="Francisco L."/>
            <person name="Jackson L."/>
            <person name="Javaid M."/>
            <person name="Korchina V."/>
            <person name="Kovar C."/>
            <person name="Mata R."/>
            <person name="Mathew T."/>
            <person name="Ngo R."/>
            <person name="Nguyen L."/>
            <person name="Nguyen N."/>
            <person name="Okwuonu G."/>
            <person name="Ongeri F."/>
            <person name="Pham C."/>
            <person name="Simmons D."/>
            <person name="Wilczek-Boney K."/>
            <person name="Hale W."/>
            <person name="Jakkamsetti A."/>
            <person name="Pham P."/>
            <person name="Ruth R."/>
            <person name="San Lucas F."/>
            <person name="Warren J."/>
            <person name="Zhang J."/>
            <person name="Zhao Z."/>
            <person name="Zhou C."/>
            <person name="Zhu D."/>
            <person name="Lee S."/>
            <person name="Bess C."/>
            <person name="Blankenburg K."/>
            <person name="Forbes L."/>
            <person name="Fu Q."/>
            <person name="Gubbala S."/>
            <person name="Hirani K."/>
            <person name="Jayaseelan J.C."/>
            <person name="Lara F."/>
            <person name="Munidasa M."/>
            <person name="Palculict T."/>
            <person name="Patil S."/>
            <person name="Pu L.-L."/>
            <person name="Saada N."/>
            <person name="Tang L."/>
            <person name="Weissenberger G."/>
            <person name="Zhu Y."/>
            <person name="Hemphill L."/>
            <person name="Shang Y."/>
            <person name="Youmans B."/>
            <person name="Ayvaz T."/>
            <person name="Ross M."/>
            <person name="Santibanez J."/>
            <person name="Aqrawi P."/>
            <person name="Gross S."/>
            <person name="Joshi V."/>
            <person name="Fowler G."/>
            <person name="Nazareth L."/>
            <person name="Reid J."/>
            <person name="Worley K."/>
            <person name="Petrosino J."/>
            <person name="Highlander S."/>
            <person name="Gibbs R."/>
        </authorList>
    </citation>
    <scope>NUCLEOTIDE SEQUENCE [LARGE SCALE GENOMIC DNA]</scope>
    <source>
        <strain evidence="1 2">ATCC BAA-1640</strain>
    </source>
</reference>
<dbReference type="EMBL" id="AEEH01000048">
    <property type="protein sequence ID" value="EFM24798.1"/>
    <property type="molecule type" value="Genomic_DNA"/>
</dbReference>
<comment type="caution">
    <text evidence="1">The sequence shown here is derived from an EMBL/GenBank/DDBJ whole genome shotgun (WGS) entry which is preliminary data.</text>
</comment>
<sequence length="54" mass="6256">MKELYILYDVKSRVVLYSTYSEEKIYAKAGELVESKTFRGEVHIIMINLAGVEK</sequence>
<keyword evidence="2" id="KW-1185">Reference proteome</keyword>
<evidence type="ECO:0000313" key="1">
    <source>
        <dbReference type="EMBL" id="EFM24798.1"/>
    </source>
</evidence>
<dbReference type="STRING" id="862517.HMPREF9225_1664"/>
<protein>
    <submittedName>
        <fullName evidence="1">Uncharacterized protein</fullName>
    </submittedName>
</protein>
<dbReference type="AlphaFoldDB" id="E0NNC5"/>
<dbReference type="Proteomes" id="UP000003280">
    <property type="component" value="Unassembled WGS sequence"/>
</dbReference>
<accession>E0NNC5</accession>
<organism evidence="1 2">
    <name type="scientific">Peptoniphilus duerdenii ATCC BAA-1640</name>
    <dbReference type="NCBI Taxonomy" id="862517"/>
    <lineage>
        <taxon>Bacteria</taxon>
        <taxon>Bacillati</taxon>
        <taxon>Bacillota</taxon>
        <taxon>Tissierellia</taxon>
        <taxon>Tissierellales</taxon>
        <taxon>Peptoniphilaceae</taxon>
        <taxon>Peptoniphilus</taxon>
    </lineage>
</organism>